<dbReference type="PROSITE" id="PS51194">
    <property type="entry name" value="HELICASE_CTER"/>
    <property type="match status" value="1"/>
</dbReference>
<keyword evidence="8" id="KW-1185">Reference proteome</keyword>
<evidence type="ECO:0000313" key="7">
    <source>
        <dbReference type="EMBL" id="KAJ8652559.1"/>
    </source>
</evidence>
<dbReference type="PROSITE" id="PS51192">
    <property type="entry name" value="HELICASE_ATP_BIND_1"/>
    <property type="match status" value="1"/>
</dbReference>
<dbReference type="Proteomes" id="UP001234581">
    <property type="component" value="Unassembled WGS sequence"/>
</dbReference>
<evidence type="ECO:0000259" key="6">
    <source>
        <dbReference type="PROSITE" id="PS51194"/>
    </source>
</evidence>
<evidence type="ECO:0000256" key="2">
    <source>
        <dbReference type="ARBA" id="ARBA00022801"/>
    </source>
</evidence>
<dbReference type="PANTHER" id="PTHR45626">
    <property type="entry name" value="TRANSCRIPTION TERMINATION FACTOR 2-RELATED"/>
    <property type="match status" value="1"/>
</dbReference>
<evidence type="ECO:0000313" key="8">
    <source>
        <dbReference type="Proteomes" id="UP001234581"/>
    </source>
</evidence>
<dbReference type="Pfam" id="PF00176">
    <property type="entry name" value="SNF2-rel_dom"/>
    <property type="match status" value="1"/>
</dbReference>
<dbReference type="InterPro" id="IPR000330">
    <property type="entry name" value="SNF2_N"/>
</dbReference>
<dbReference type="GO" id="GO:0006281">
    <property type="term" value="P:DNA repair"/>
    <property type="evidence" value="ECO:0007669"/>
    <property type="project" value="TreeGrafter"/>
</dbReference>
<reference evidence="7 8" key="1">
    <citation type="submission" date="2023-03" db="EMBL/GenBank/DDBJ databases">
        <title>Genome sequence of Lichtheimia ornata CBS 291.66.</title>
        <authorList>
            <person name="Mohabir J.T."/>
            <person name="Shea T.P."/>
            <person name="Kurbessoian T."/>
            <person name="Berby B."/>
            <person name="Fontaine J."/>
            <person name="Livny J."/>
            <person name="Gnirke A."/>
            <person name="Stajich J.E."/>
            <person name="Cuomo C.A."/>
        </authorList>
    </citation>
    <scope>NUCLEOTIDE SEQUENCE [LARGE SCALE GENOMIC DNA]</scope>
    <source>
        <strain evidence="7">CBS 291.66</strain>
    </source>
</reference>
<feature type="region of interest" description="Disordered" evidence="4">
    <location>
        <begin position="463"/>
        <end position="514"/>
    </location>
</feature>
<evidence type="ECO:0000256" key="4">
    <source>
        <dbReference type="SAM" id="MobiDB-lite"/>
    </source>
</evidence>
<feature type="region of interest" description="Disordered" evidence="4">
    <location>
        <begin position="88"/>
        <end position="124"/>
    </location>
</feature>
<name>A0AAD7UTR0_9FUNG</name>
<feature type="compositionally biased region" description="Low complexity" evidence="4">
    <location>
        <begin position="35"/>
        <end position="53"/>
    </location>
</feature>
<dbReference type="InterPro" id="IPR014001">
    <property type="entry name" value="Helicase_ATP-bd"/>
</dbReference>
<feature type="compositionally biased region" description="Low complexity" evidence="4">
    <location>
        <begin position="628"/>
        <end position="651"/>
    </location>
</feature>
<feature type="domain" description="Helicase ATP-binding" evidence="5">
    <location>
        <begin position="363"/>
        <end position="581"/>
    </location>
</feature>
<dbReference type="AlphaFoldDB" id="A0AAD7UTR0"/>
<dbReference type="InterPro" id="IPR049730">
    <property type="entry name" value="SNF2/RAD54-like_C"/>
</dbReference>
<dbReference type="InterPro" id="IPR038718">
    <property type="entry name" value="SNF2-like_sf"/>
</dbReference>
<organism evidence="7 8">
    <name type="scientific">Lichtheimia ornata</name>
    <dbReference type="NCBI Taxonomy" id="688661"/>
    <lineage>
        <taxon>Eukaryota</taxon>
        <taxon>Fungi</taxon>
        <taxon>Fungi incertae sedis</taxon>
        <taxon>Mucoromycota</taxon>
        <taxon>Mucoromycotina</taxon>
        <taxon>Mucoromycetes</taxon>
        <taxon>Mucorales</taxon>
        <taxon>Lichtheimiaceae</taxon>
        <taxon>Lichtheimia</taxon>
    </lineage>
</organism>
<dbReference type="GO" id="GO:0016787">
    <property type="term" value="F:hydrolase activity"/>
    <property type="evidence" value="ECO:0007669"/>
    <property type="project" value="UniProtKB-KW"/>
</dbReference>
<dbReference type="GO" id="GO:0005634">
    <property type="term" value="C:nucleus"/>
    <property type="evidence" value="ECO:0007669"/>
    <property type="project" value="TreeGrafter"/>
</dbReference>
<dbReference type="SMART" id="SM00490">
    <property type="entry name" value="HELICc"/>
    <property type="match status" value="1"/>
</dbReference>
<feature type="region of interest" description="Disordered" evidence="4">
    <location>
        <begin position="305"/>
        <end position="341"/>
    </location>
</feature>
<keyword evidence="2" id="KW-0378">Hydrolase</keyword>
<feature type="compositionally biased region" description="Polar residues" evidence="4">
    <location>
        <begin position="88"/>
        <end position="114"/>
    </location>
</feature>
<dbReference type="Gene3D" id="3.40.50.300">
    <property type="entry name" value="P-loop containing nucleotide triphosphate hydrolases"/>
    <property type="match status" value="1"/>
</dbReference>
<dbReference type="InterPro" id="IPR001650">
    <property type="entry name" value="Helicase_C-like"/>
</dbReference>
<dbReference type="Pfam" id="PF00271">
    <property type="entry name" value="Helicase_C"/>
    <property type="match status" value="1"/>
</dbReference>
<keyword evidence="1" id="KW-0547">Nucleotide-binding</keyword>
<dbReference type="SUPFAM" id="SSF52540">
    <property type="entry name" value="P-loop containing nucleoside triphosphate hydrolases"/>
    <property type="match status" value="2"/>
</dbReference>
<dbReference type="InterPro" id="IPR050628">
    <property type="entry name" value="SNF2_RAD54_helicase_TF"/>
</dbReference>
<dbReference type="GeneID" id="83219216"/>
<keyword evidence="3" id="KW-0067">ATP-binding</keyword>
<feature type="region of interest" description="Disordered" evidence="4">
    <location>
        <begin position="271"/>
        <end position="290"/>
    </location>
</feature>
<feature type="region of interest" description="Disordered" evidence="4">
    <location>
        <begin position="627"/>
        <end position="658"/>
    </location>
</feature>
<feature type="region of interest" description="Disordered" evidence="4">
    <location>
        <begin position="1"/>
        <end position="65"/>
    </location>
</feature>
<evidence type="ECO:0000259" key="5">
    <source>
        <dbReference type="PROSITE" id="PS51192"/>
    </source>
</evidence>
<dbReference type="Gene3D" id="3.40.50.10810">
    <property type="entry name" value="Tandem AAA-ATPase domain"/>
    <property type="match status" value="2"/>
</dbReference>
<feature type="domain" description="Helicase C-terminal" evidence="6">
    <location>
        <begin position="837"/>
        <end position="990"/>
    </location>
</feature>
<evidence type="ECO:0000256" key="1">
    <source>
        <dbReference type="ARBA" id="ARBA00022741"/>
    </source>
</evidence>
<feature type="compositionally biased region" description="Low complexity" evidence="4">
    <location>
        <begin position="483"/>
        <end position="506"/>
    </location>
</feature>
<dbReference type="RefSeq" id="XP_058337473.1">
    <property type="nucleotide sequence ID" value="XM_058491780.1"/>
</dbReference>
<dbReference type="SMART" id="SM00487">
    <property type="entry name" value="DEXDc"/>
    <property type="match status" value="1"/>
</dbReference>
<feature type="compositionally biased region" description="Low complexity" evidence="4">
    <location>
        <begin position="313"/>
        <end position="338"/>
    </location>
</feature>
<dbReference type="PANTHER" id="PTHR45626:SF14">
    <property type="entry name" value="ATP-DEPENDENT DNA HELICASE (EUROFUNG)"/>
    <property type="match status" value="1"/>
</dbReference>
<accession>A0AAD7UTR0</accession>
<dbReference type="EMBL" id="JARTCD010000101">
    <property type="protein sequence ID" value="KAJ8652559.1"/>
    <property type="molecule type" value="Genomic_DNA"/>
</dbReference>
<sequence>MNPAERQYEQQATHRINSQRFGSGTLDNSHFNMLTTTTTTTPTSDSATATATAKRPRLESDYQRPPFSLPARLQRAAFRDPLTMSTVRQPRSLSGQSMARSQSVTQFSTFESGEQQQQQQQQQEDMAVDENVCIGMIKTDIVTVRVIDLVKDDHYEPVNVISEGKRDHVNYSFTVTSRGTTRKFFGWVPFEDTKILGPLVDHKLIWWDAVIPRNKANHARTPLYIILYCQPRHTEWVFRMFEAHRASLFDPPFFNPACRYHNPFSNKSSASISSSSFSSTGTPASTSMDTLEQTRRDIAQLLDSIPANDDDSNNQQPHEQQEQQQQQQQLTSQDNNQENNNMIDGLLVPLLPHQHRGVKWMLDRENNESSSGGILADMGLGKTIQTIALMASTMAQHESEARRSTLIVTPLALIQQWANEIRTKTQPGKLKVLVYHGSNRSKDPATFANYDVVVTTYQVVASDMPNTSKRGRRRQQGEEESSEGLSSAAATPTPDDSVSPSSSAPNSPSPASPSIESYGPLFQIEWHRVVLDEAQQIKNKNTRSAISCSELRSRKRWCLTGTPMQNHVDELYSLLRFLRIPPLDNYQTFKKTVSVPIQMGQGELAFERLKVVLMAVMLRRTKKILHTSNAESSSSSSSSSTNHVSGSPGSSHEALSLQLPSRDKKDVVLDFSKSERVLYELLSAKTKSTVEQLFRAGKGERNYLNMLCMLLRLRQACDHPQLVLRSIRADQDALDLATGGNNNTNTNNNRKEFSEAAVQRALLAKMAIDLGWQSSNTTAMASLGLDSSSSSSSSSSPANLCELCGGPLANADGSFCAPCQSQIEQCTEGSLPTTSTKINKMLDILDETRRNHPKEKTIIFSQFTSMLDLMEDPLRRSGFKYCRYDGSMSNHLREKSLEALRNDPECTVMLISLKCGSLGLNLTAANHVILMDIWWNPAVEEQAIDRVHRIGQRLPVHVVRLVMDRTIEQKIIQLQQKKAQMVQGALGDGVIKNTKLTMKEIRTLFDL</sequence>
<feature type="compositionally biased region" description="Polar residues" evidence="4">
    <location>
        <begin position="9"/>
        <end position="34"/>
    </location>
</feature>
<dbReference type="GO" id="GO:0008094">
    <property type="term" value="F:ATP-dependent activity, acting on DNA"/>
    <property type="evidence" value="ECO:0007669"/>
    <property type="project" value="TreeGrafter"/>
</dbReference>
<evidence type="ECO:0000256" key="3">
    <source>
        <dbReference type="ARBA" id="ARBA00022840"/>
    </source>
</evidence>
<proteinExistence type="predicted"/>
<dbReference type="GO" id="GO:0005524">
    <property type="term" value="F:ATP binding"/>
    <property type="evidence" value="ECO:0007669"/>
    <property type="project" value="UniProtKB-KW"/>
</dbReference>
<feature type="compositionally biased region" description="Low complexity" evidence="4">
    <location>
        <begin position="271"/>
        <end position="287"/>
    </location>
</feature>
<comment type="caution">
    <text evidence="7">The sequence shown here is derived from an EMBL/GenBank/DDBJ whole genome shotgun (WGS) entry which is preliminary data.</text>
</comment>
<dbReference type="InterPro" id="IPR027417">
    <property type="entry name" value="P-loop_NTPase"/>
</dbReference>
<dbReference type="CDD" id="cd18793">
    <property type="entry name" value="SF2_C_SNF"/>
    <property type="match status" value="1"/>
</dbReference>
<gene>
    <name evidence="7" type="ORF">O0I10_011818</name>
</gene>
<dbReference type="CDD" id="cd18008">
    <property type="entry name" value="DEXDc_SHPRH-like"/>
    <property type="match status" value="1"/>
</dbReference>
<protein>
    <submittedName>
        <fullName evidence="7">Uncharacterized protein</fullName>
    </submittedName>
</protein>